<feature type="binding site" evidence="4">
    <location>
        <position position="45"/>
    </location>
    <ligand>
        <name>1-deoxy-D-xylulose 5-phosphate</name>
        <dbReference type="ChEBI" id="CHEBI:57792"/>
    </ligand>
</feature>
<feature type="binding site" evidence="4">
    <location>
        <position position="192"/>
    </location>
    <ligand>
        <name>3-amino-2-oxopropyl phosphate</name>
        <dbReference type="ChEBI" id="CHEBI:57279"/>
    </ligand>
</feature>
<sequence>MAKLCVNIDHVATVRQARRITEPDPVAAALLAELAGAAGITCHLREDRRHIQDDDVVRLKQSVRTRLNLEMAPVDEMLAIAESVRPHMVMFVPERRQEITTEGGLDVAGQLERIREATQRMKAAGLLVSHFVDPDPKQVDAVIACGADYLELHTGAYANAANESARLAELEKLIQAARYAQEKGIRVNAGHGLNLRNVLPVAAIAGIHELHIGHSIVSHAVLVGFERAVREMVEAIARAENLARVYTPQEILRLHSA</sequence>
<dbReference type="EC" id="2.6.99.2" evidence="4 5"/>
<proteinExistence type="inferred from homology"/>
<protein>
    <recommendedName>
        <fullName evidence="4 5">Pyridoxine 5'-phosphate synthase</fullName>
        <shortName evidence="4">PNP synthase</shortName>
        <ecNumber evidence="4 5">2.6.99.2</ecNumber>
    </recommendedName>
</protein>
<gene>
    <name evidence="4" type="primary">pdxJ</name>
    <name evidence="6" type="ORF">BRCON_2008</name>
</gene>
<evidence type="ECO:0000256" key="2">
    <source>
        <dbReference type="ARBA" id="ARBA00022679"/>
    </source>
</evidence>
<dbReference type="PANTHER" id="PTHR30456:SF0">
    <property type="entry name" value="PYRIDOXINE 5'-PHOSPHATE SYNTHASE"/>
    <property type="match status" value="1"/>
</dbReference>
<dbReference type="SUPFAM" id="SSF63892">
    <property type="entry name" value="Pyridoxine 5'-phosphate synthase"/>
    <property type="match status" value="1"/>
</dbReference>
<dbReference type="InterPro" id="IPR004569">
    <property type="entry name" value="PyrdxlP_synth_PdxJ"/>
</dbReference>
<dbReference type="KEGG" id="schv:BRCON_2008"/>
<evidence type="ECO:0000313" key="6">
    <source>
        <dbReference type="EMBL" id="AXA36785.1"/>
    </source>
</evidence>
<feature type="binding site" evidence="4">
    <location>
        <begin position="213"/>
        <end position="214"/>
    </location>
    <ligand>
        <name>3-amino-2-oxopropyl phosphate</name>
        <dbReference type="ChEBI" id="CHEBI:57279"/>
    </ligand>
</feature>
<dbReference type="PANTHER" id="PTHR30456">
    <property type="entry name" value="PYRIDOXINE 5'-PHOSPHATE SYNTHASE"/>
    <property type="match status" value="1"/>
</dbReference>
<dbReference type="UniPathway" id="UPA00244">
    <property type="reaction ID" value="UER00313"/>
</dbReference>
<dbReference type="NCBIfam" id="TIGR00559">
    <property type="entry name" value="pdxJ"/>
    <property type="match status" value="1"/>
</dbReference>
<comment type="similarity">
    <text evidence="4">Belongs to the PNP synthase family.</text>
</comment>
<feature type="binding site" evidence="4">
    <location>
        <position position="7"/>
    </location>
    <ligand>
        <name>3-amino-2-oxopropyl phosphate</name>
        <dbReference type="ChEBI" id="CHEBI:57279"/>
    </ligand>
</feature>
<reference evidence="6 7" key="1">
    <citation type="submission" date="2018-05" db="EMBL/GenBank/DDBJ databases">
        <title>A metagenomic window into the 2 km-deep terrestrial subsurface aquifer revealed taxonomically and functionally diverse microbial community comprising novel uncultured bacterial lineages.</title>
        <authorList>
            <person name="Kadnikov V.V."/>
            <person name="Mardanov A.V."/>
            <person name="Beletsky A.V."/>
            <person name="Banks D."/>
            <person name="Pimenov N.V."/>
            <person name="Frank Y.A."/>
            <person name="Karnachuk O.V."/>
            <person name="Ravin N.V."/>
        </authorList>
    </citation>
    <scope>NUCLEOTIDE SEQUENCE [LARGE SCALE GENOMIC DNA]</scope>
    <source>
        <strain evidence="6">BY</strain>
    </source>
</reference>
<dbReference type="HAMAP" id="MF_00279">
    <property type="entry name" value="PdxJ"/>
    <property type="match status" value="1"/>
</dbReference>
<feature type="active site" description="Proton donor" evidence="4">
    <location>
        <position position="191"/>
    </location>
</feature>
<comment type="pathway">
    <text evidence="4">Cofactor biosynthesis; pyridoxine 5'-phosphate biosynthesis; pyridoxine 5'-phosphate from D-erythrose 4-phosphate: step 5/5.</text>
</comment>
<dbReference type="NCBIfam" id="NF003625">
    <property type="entry name" value="PRK05265.1-3"/>
    <property type="match status" value="1"/>
</dbReference>
<dbReference type="GO" id="GO:0008615">
    <property type="term" value="P:pyridoxine biosynthetic process"/>
    <property type="evidence" value="ECO:0007669"/>
    <property type="project" value="UniProtKB-UniRule"/>
</dbReference>
<dbReference type="GO" id="GO:0005829">
    <property type="term" value="C:cytosol"/>
    <property type="evidence" value="ECO:0007669"/>
    <property type="project" value="TreeGrafter"/>
</dbReference>
<name>A0A2Z4Y8M3_SUMC1</name>
<feature type="binding site" evidence="4">
    <location>
        <position position="50"/>
    </location>
    <ligand>
        <name>1-deoxy-D-xylulose 5-phosphate</name>
        <dbReference type="ChEBI" id="CHEBI:57792"/>
    </ligand>
</feature>
<evidence type="ECO:0000256" key="5">
    <source>
        <dbReference type="NCBIfam" id="TIGR00559"/>
    </source>
</evidence>
<feature type="active site" description="Proton acceptor" evidence="4">
    <location>
        <position position="70"/>
    </location>
</feature>
<dbReference type="InterPro" id="IPR013785">
    <property type="entry name" value="Aldolase_TIM"/>
</dbReference>
<dbReference type="NCBIfam" id="NF003627">
    <property type="entry name" value="PRK05265.1-5"/>
    <property type="match status" value="1"/>
</dbReference>
<comment type="catalytic activity">
    <reaction evidence="4">
        <text>3-amino-2-oxopropyl phosphate + 1-deoxy-D-xylulose 5-phosphate = pyridoxine 5'-phosphate + phosphate + 2 H2O + H(+)</text>
        <dbReference type="Rhea" id="RHEA:15265"/>
        <dbReference type="ChEBI" id="CHEBI:15377"/>
        <dbReference type="ChEBI" id="CHEBI:15378"/>
        <dbReference type="ChEBI" id="CHEBI:43474"/>
        <dbReference type="ChEBI" id="CHEBI:57279"/>
        <dbReference type="ChEBI" id="CHEBI:57792"/>
        <dbReference type="ChEBI" id="CHEBI:58589"/>
        <dbReference type="EC" id="2.6.99.2"/>
    </reaction>
</comment>
<comment type="subcellular location">
    <subcellularLocation>
        <location evidence="4">Cytoplasm</location>
    </subcellularLocation>
</comment>
<feature type="binding site" evidence="4">
    <location>
        <begin position="9"/>
        <end position="10"/>
    </location>
    <ligand>
        <name>1-deoxy-D-xylulose 5-phosphate</name>
        <dbReference type="ChEBI" id="CHEBI:57792"/>
    </ligand>
</feature>
<dbReference type="CDD" id="cd00003">
    <property type="entry name" value="PNPsynthase"/>
    <property type="match status" value="1"/>
</dbReference>
<dbReference type="Proteomes" id="UP000262583">
    <property type="component" value="Chromosome"/>
</dbReference>
<feature type="active site" description="Proton acceptor" evidence="4">
    <location>
        <position position="43"/>
    </location>
</feature>
<dbReference type="EMBL" id="CP030759">
    <property type="protein sequence ID" value="AXA36785.1"/>
    <property type="molecule type" value="Genomic_DNA"/>
</dbReference>
<dbReference type="Pfam" id="PF03740">
    <property type="entry name" value="PdxJ"/>
    <property type="match status" value="1"/>
</dbReference>
<comment type="function">
    <text evidence="4">Catalyzes the complicated ring closure reaction between the two acyclic compounds 1-deoxy-D-xylulose-5-phosphate (DXP) and 3-amino-2-oxopropyl phosphate (1-amino-acetone-3-phosphate or AAP) to form pyridoxine 5'-phosphate (PNP) and inorganic phosphate.</text>
</comment>
<evidence type="ECO:0000256" key="4">
    <source>
        <dbReference type="HAMAP-Rule" id="MF_00279"/>
    </source>
</evidence>
<keyword evidence="3 4" id="KW-0664">Pyridoxine biosynthesis</keyword>
<dbReference type="GO" id="GO:0033856">
    <property type="term" value="F:pyridoxine 5'-phosphate synthase activity"/>
    <property type="evidence" value="ECO:0007669"/>
    <property type="project" value="UniProtKB-UniRule"/>
</dbReference>
<keyword evidence="1 4" id="KW-0963">Cytoplasm</keyword>
<evidence type="ECO:0000313" key="7">
    <source>
        <dbReference type="Proteomes" id="UP000262583"/>
    </source>
</evidence>
<keyword evidence="2 4" id="KW-0808">Transferase</keyword>
<feature type="binding site" evidence="4">
    <location>
        <position position="100"/>
    </location>
    <ligand>
        <name>1-deoxy-D-xylulose 5-phosphate</name>
        <dbReference type="ChEBI" id="CHEBI:57792"/>
    </ligand>
</feature>
<evidence type="ECO:0000256" key="3">
    <source>
        <dbReference type="ARBA" id="ARBA00023096"/>
    </source>
</evidence>
<dbReference type="Gene3D" id="3.20.20.70">
    <property type="entry name" value="Aldolase class I"/>
    <property type="match status" value="1"/>
</dbReference>
<evidence type="ECO:0000256" key="1">
    <source>
        <dbReference type="ARBA" id="ARBA00022490"/>
    </source>
</evidence>
<comment type="subunit">
    <text evidence="4">Homooctamer; tetramer of dimers.</text>
</comment>
<feature type="site" description="Transition state stabilizer" evidence="4">
    <location>
        <position position="151"/>
    </location>
</feature>
<accession>A0A2Z4Y8M3</accession>
<dbReference type="AlphaFoldDB" id="A0A2Z4Y8M3"/>
<organism evidence="6 7">
    <name type="scientific">Sumerlaea chitinivorans</name>
    <dbReference type="NCBI Taxonomy" id="2250252"/>
    <lineage>
        <taxon>Bacteria</taxon>
        <taxon>Candidatus Sumerlaeota</taxon>
        <taxon>Candidatus Sumerlaeia</taxon>
        <taxon>Candidatus Sumerlaeales</taxon>
        <taxon>Candidatus Sumerlaeaceae</taxon>
        <taxon>Candidatus Sumerlaea</taxon>
    </lineage>
</organism>
<dbReference type="InterPro" id="IPR036130">
    <property type="entry name" value="Pyridoxine-5'_phos_synth"/>
</dbReference>
<feature type="binding site" evidence="4">
    <location>
        <position position="18"/>
    </location>
    <ligand>
        <name>3-amino-2-oxopropyl phosphate</name>
        <dbReference type="ChEBI" id="CHEBI:57279"/>
    </ligand>
</feature>